<dbReference type="Pfam" id="PF00219">
    <property type="entry name" value="IGFBP"/>
    <property type="match status" value="1"/>
</dbReference>
<dbReference type="GO" id="GO:0005520">
    <property type="term" value="F:insulin-like growth factor binding"/>
    <property type="evidence" value="ECO:0007669"/>
    <property type="project" value="InterPro"/>
</dbReference>
<evidence type="ECO:0000256" key="5">
    <source>
        <dbReference type="ARBA" id="ARBA00023319"/>
    </source>
</evidence>
<dbReference type="GO" id="GO:0001558">
    <property type="term" value="P:regulation of cell growth"/>
    <property type="evidence" value="ECO:0007669"/>
    <property type="project" value="InterPro"/>
</dbReference>
<name>A0AAD1TCB4_PELCU</name>
<dbReference type="InterPro" id="IPR003599">
    <property type="entry name" value="Ig_sub"/>
</dbReference>
<dbReference type="InterPro" id="IPR036058">
    <property type="entry name" value="Kazal_dom_sf"/>
</dbReference>
<dbReference type="InterPro" id="IPR009030">
    <property type="entry name" value="Growth_fac_rcpt_cys_sf"/>
</dbReference>
<dbReference type="SUPFAM" id="SSF57184">
    <property type="entry name" value="Growth factor receptor domain"/>
    <property type="match status" value="1"/>
</dbReference>
<evidence type="ECO:0000256" key="3">
    <source>
        <dbReference type="ARBA" id="ARBA00022729"/>
    </source>
</evidence>
<dbReference type="InterPro" id="IPR002350">
    <property type="entry name" value="Kazal_dom"/>
</dbReference>
<dbReference type="Pfam" id="PF07679">
    <property type="entry name" value="I-set"/>
    <property type="match status" value="1"/>
</dbReference>
<proteinExistence type="predicted"/>
<feature type="domain" description="Kazal-like" evidence="8">
    <location>
        <begin position="346"/>
        <end position="412"/>
    </location>
</feature>
<keyword evidence="5" id="KW-0393">Immunoglobulin domain</keyword>
<dbReference type="CDD" id="cd00104">
    <property type="entry name" value="KAZAL_FS"/>
    <property type="match status" value="1"/>
</dbReference>
<evidence type="ECO:0000256" key="2">
    <source>
        <dbReference type="ARBA" id="ARBA00022525"/>
    </source>
</evidence>
<dbReference type="Gene3D" id="4.10.40.20">
    <property type="match status" value="1"/>
</dbReference>
<accession>A0AAD1TCB4</accession>
<evidence type="ECO:0000259" key="7">
    <source>
        <dbReference type="PROSITE" id="PS51323"/>
    </source>
</evidence>
<dbReference type="InterPro" id="IPR011390">
    <property type="entry name" value="IGFBP_rP_mac25"/>
</dbReference>
<keyword evidence="10" id="KW-1185">Reference proteome</keyword>
<dbReference type="InterPro" id="IPR013098">
    <property type="entry name" value="Ig_I-set"/>
</dbReference>
<evidence type="ECO:0000313" key="9">
    <source>
        <dbReference type="EMBL" id="CAH2322912.1"/>
    </source>
</evidence>
<evidence type="ECO:0000259" key="6">
    <source>
        <dbReference type="PROSITE" id="PS50835"/>
    </source>
</evidence>
<gene>
    <name evidence="9" type="ORF">PECUL_23A033024</name>
</gene>
<dbReference type="Proteomes" id="UP001295444">
    <property type="component" value="Chromosome 11"/>
</dbReference>
<feature type="domain" description="IGFBP N-terminal" evidence="7">
    <location>
        <begin position="292"/>
        <end position="371"/>
    </location>
</feature>
<keyword evidence="9" id="KW-0722">Serine protease inhibitor</keyword>
<dbReference type="GO" id="GO:0005615">
    <property type="term" value="C:extracellular space"/>
    <property type="evidence" value="ECO:0007669"/>
    <property type="project" value="TreeGrafter"/>
</dbReference>
<keyword evidence="3" id="KW-0732">Signal</keyword>
<keyword evidence="9" id="KW-0646">Protease inhibitor</keyword>
<dbReference type="SMART" id="SM00408">
    <property type="entry name" value="IGc2"/>
    <property type="match status" value="1"/>
</dbReference>
<dbReference type="InterPro" id="IPR036179">
    <property type="entry name" value="Ig-like_dom_sf"/>
</dbReference>
<dbReference type="PROSITE" id="PS51465">
    <property type="entry name" value="KAZAL_2"/>
    <property type="match status" value="1"/>
</dbReference>
<dbReference type="InterPro" id="IPR013783">
    <property type="entry name" value="Ig-like_fold"/>
</dbReference>
<evidence type="ECO:0000256" key="1">
    <source>
        <dbReference type="ARBA" id="ARBA00004613"/>
    </source>
</evidence>
<dbReference type="PROSITE" id="PS50835">
    <property type="entry name" value="IG_LIKE"/>
    <property type="match status" value="1"/>
</dbReference>
<organism evidence="9 10">
    <name type="scientific">Pelobates cultripes</name>
    <name type="common">Western spadefoot toad</name>
    <dbReference type="NCBI Taxonomy" id="61616"/>
    <lineage>
        <taxon>Eukaryota</taxon>
        <taxon>Metazoa</taxon>
        <taxon>Chordata</taxon>
        <taxon>Craniata</taxon>
        <taxon>Vertebrata</taxon>
        <taxon>Euteleostomi</taxon>
        <taxon>Amphibia</taxon>
        <taxon>Batrachia</taxon>
        <taxon>Anura</taxon>
        <taxon>Pelobatoidea</taxon>
        <taxon>Pelobatidae</taxon>
        <taxon>Pelobates</taxon>
    </lineage>
</organism>
<dbReference type="SMART" id="SM00280">
    <property type="entry name" value="KAZAL"/>
    <property type="match status" value="1"/>
</dbReference>
<feature type="domain" description="Ig-like" evidence="6">
    <location>
        <begin position="414"/>
        <end position="511"/>
    </location>
</feature>
<dbReference type="SUPFAM" id="SSF48726">
    <property type="entry name" value="Immunoglobulin"/>
    <property type="match status" value="1"/>
</dbReference>
<dbReference type="GO" id="GO:0009966">
    <property type="term" value="P:regulation of signal transduction"/>
    <property type="evidence" value="ECO:0007669"/>
    <property type="project" value="TreeGrafter"/>
</dbReference>
<comment type="subcellular location">
    <subcellularLocation>
        <location evidence="1">Secreted</location>
    </subcellularLocation>
</comment>
<keyword evidence="4" id="KW-1015">Disulfide bond</keyword>
<dbReference type="InterPro" id="IPR000867">
    <property type="entry name" value="IGFBP-like"/>
</dbReference>
<dbReference type="AlphaFoldDB" id="A0AAD1TCB4"/>
<dbReference type="SUPFAM" id="SSF100895">
    <property type="entry name" value="Kazal-type serine protease inhibitors"/>
    <property type="match status" value="1"/>
</dbReference>
<dbReference type="InterPro" id="IPR007110">
    <property type="entry name" value="Ig-like_dom"/>
</dbReference>
<dbReference type="InterPro" id="IPR003598">
    <property type="entry name" value="Ig_sub2"/>
</dbReference>
<sequence>MAHYVIDQSKTEIRNLERVFARTLQDTVHSIIKYAKESLQPFKTSLAASTPPVSNTHHWQPPQLLAYRHTTDSQHCSCLTDTPLAASTAPCSQTHHWQPAQLLSHRHITGSQHSSCLTDTSLTASTAPGSQTHHWQPALLLSHRHITDSQQNPCLTDTSLTASRTPVSQTHHWQSAEPLSHRRITVSQHCACLTDRTTYWKSLSWGVAGETWNWPHDLLGPKKCKNPSYDRASDGVKLCGQGQLMKMSKYVTWLSPELFILLIVSLLQILPGLALPSAPDYLQRGWQRLLEEGENCADCNPEECPVPRGCLAGMVRDTCDCCLECANLEGQICDLDNTNHFYGKCGNNLECKLDMGDLSHGEVPEPQCACLSNTAVCGSDGKTYLQLCKFNEMANAQPDANLTVVHDGPCESAPEILSPPYDIWNITGKDAIFGCEVFAFPMASIEWRKEGIEMLLPGDDPHISVQFRGGPQKYEVTGWLQIQSVRVTDEGTYRCFAKNKIGEVMAGATLTVLTPDQLNMTGLSLPKPRNHLFDDETDGEDSDYY</sequence>
<dbReference type="Gene3D" id="2.60.40.10">
    <property type="entry name" value="Immunoglobulins"/>
    <property type="match status" value="1"/>
</dbReference>
<dbReference type="PANTHER" id="PTHR14186">
    <property type="entry name" value="INSULIN-LIKE GROWTH FACTOR BINDING PROTEIN-RELATED"/>
    <property type="match status" value="1"/>
</dbReference>
<dbReference type="FunFam" id="2.60.40.10:FF:000032">
    <property type="entry name" value="palladin isoform X1"/>
    <property type="match status" value="1"/>
</dbReference>
<dbReference type="Pfam" id="PF07648">
    <property type="entry name" value="Kazal_2"/>
    <property type="match status" value="1"/>
</dbReference>
<dbReference type="Gene3D" id="3.30.60.30">
    <property type="match status" value="1"/>
</dbReference>
<dbReference type="EMBL" id="OW240922">
    <property type="protein sequence ID" value="CAH2322912.1"/>
    <property type="molecule type" value="Genomic_DNA"/>
</dbReference>
<evidence type="ECO:0000313" key="10">
    <source>
        <dbReference type="Proteomes" id="UP001295444"/>
    </source>
</evidence>
<keyword evidence="2" id="KW-0964">Secreted</keyword>
<dbReference type="GO" id="GO:0004867">
    <property type="term" value="F:serine-type endopeptidase inhibitor activity"/>
    <property type="evidence" value="ECO:0007669"/>
    <property type="project" value="UniProtKB-KW"/>
</dbReference>
<protein>
    <submittedName>
        <fullName evidence="9">Kazal-type serine protease inhibitor domain-containing 1</fullName>
    </submittedName>
</protein>
<dbReference type="SMART" id="SM00409">
    <property type="entry name" value="IG"/>
    <property type="match status" value="1"/>
</dbReference>
<reference evidence="9" key="1">
    <citation type="submission" date="2022-03" db="EMBL/GenBank/DDBJ databases">
        <authorList>
            <person name="Alioto T."/>
            <person name="Alioto T."/>
            <person name="Gomez Garrido J."/>
        </authorList>
    </citation>
    <scope>NUCLEOTIDE SEQUENCE</scope>
</reference>
<evidence type="ECO:0000259" key="8">
    <source>
        <dbReference type="PROSITE" id="PS51465"/>
    </source>
</evidence>
<dbReference type="PANTHER" id="PTHR14186:SF26">
    <property type="entry name" value="KAZAL TYPE SERINE PEPTIDASE INHIBITOR DOMAIN 1"/>
    <property type="match status" value="1"/>
</dbReference>
<evidence type="ECO:0000256" key="4">
    <source>
        <dbReference type="ARBA" id="ARBA00023157"/>
    </source>
</evidence>
<dbReference type="PROSITE" id="PS51323">
    <property type="entry name" value="IGFBP_N_2"/>
    <property type="match status" value="1"/>
</dbReference>